<evidence type="ECO:0000313" key="3">
    <source>
        <dbReference type="Proteomes" id="UP000321954"/>
    </source>
</evidence>
<dbReference type="SUPFAM" id="SSF52833">
    <property type="entry name" value="Thioredoxin-like"/>
    <property type="match status" value="1"/>
</dbReference>
<dbReference type="EMBL" id="CP042476">
    <property type="protein sequence ID" value="QED37726.1"/>
    <property type="molecule type" value="Genomic_DNA"/>
</dbReference>
<evidence type="ECO:0000313" key="2">
    <source>
        <dbReference type="EMBL" id="QED37726.1"/>
    </source>
</evidence>
<sequence length="192" mass="21850">MAAISSNMLPLGTEAPDFSLMNAITDKRCSLQELKGDRDTVIMFICNHCPFVKHVNEELVRIANDYRVSGFGFIAIMSNDVIAYPDDHPDQMYKTARKYHYPFPYLFDQTQEVAKAYKAACTPDFYLFDTDLKLIYRGQLDDSRLGNGIPVNGRDLREALDAVLNNRKVTDHQKPSIGCSIKWKDDKFKPAS</sequence>
<protein>
    <submittedName>
        <fullName evidence="2">Thioredoxin family protein</fullName>
    </submittedName>
</protein>
<evidence type="ECO:0000259" key="1">
    <source>
        <dbReference type="PROSITE" id="PS51352"/>
    </source>
</evidence>
<feature type="domain" description="Thioredoxin" evidence="1">
    <location>
        <begin position="9"/>
        <end position="165"/>
    </location>
</feature>
<reference evidence="2 3" key="1">
    <citation type="submission" date="2019-08" db="EMBL/GenBank/DDBJ databases">
        <title>Antarcticibacterium arcticum sp. nov., a bacterium isolated from marine sediment of the Canadian Beaufort Sea.</title>
        <authorList>
            <person name="Lee Y.M."/>
            <person name="Baek K."/>
            <person name="Lee D.-H."/>
            <person name="Shin S.C."/>
            <person name="Jin Y.K."/>
            <person name="Park Y."/>
        </authorList>
    </citation>
    <scope>NUCLEOTIDE SEQUENCE [LARGE SCALE GENOMIC DNA]</scope>
    <source>
        <strain evidence="2 3">PAMC 28998</strain>
    </source>
</reference>
<dbReference type="InterPro" id="IPR047262">
    <property type="entry name" value="PRX-like1"/>
</dbReference>
<dbReference type="AlphaFoldDB" id="A0A5B8YN98"/>
<dbReference type="InterPro" id="IPR036249">
    <property type="entry name" value="Thioredoxin-like_sf"/>
</dbReference>
<proteinExistence type="predicted"/>
<dbReference type="Pfam" id="PF00578">
    <property type="entry name" value="AhpC-TSA"/>
    <property type="match status" value="1"/>
</dbReference>
<dbReference type="PANTHER" id="PTHR43640:SF1">
    <property type="entry name" value="THIOREDOXIN-DEPENDENT PEROXIREDOXIN"/>
    <property type="match status" value="1"/>
</dbReference>
<keyword evidence="3" id="KW-1185">Reference proteome</keyword>
<dbReference type="KEGG" id="anp:FK178_08315"/>
<dbReference type="OrthoDB" id="9809746at2"/>
<organism evidence="2 3">
    <name type="scientific">Antarcticibacterium arcticum</name>
    <dbReference type="NCBI Taxonomy" id="2585771"/>
    <lineage>
        <taxon>Bacteria</taxon>
        <taxon>Pseudomonadati</taxon>
        <taxon>Bacteroidota</taxon>
        <taxon>Flavobacteriia</taxon>
        <taxon>Flavobacteriales</taxon>
        <taxon>Flavobacteriaceae</taxon>
        <taxon>Antarcticibacterium</taxon>
    </lineage>
</organism>
<dbReference type="PROSITE" id="PS51352">
    <property type="entry name" value="THIOREDOXIN_2"/>
    <property type="match status" value="1"/>
</dbReference>
<accession>A0A5B8YN98</accession>
<dbReference type="GO" id="GO:0016491">
    <property type="term" value="F:oxidoreductase activity"/>
    <property type="evidence" value="ECO:0007669"/>
    <property type="project" value="InterPro"/>
</dbReference>
<dbReference type="Gene3D" id="3.40.30.10">
    <property type="entry name" value="Glutaredoxin"/>
    <property type="match status" value="1"/>
</dbReference>
<dbReference type="InterPro" id="IPR013766">
    <property type="entry name" value="Thioredoxin_domain"/>
</dbReference>
<dbReference type="CDD" id="cd02969">
    <property type="entry name" value="PRX_like1"/>
    <property type="match status" value="1"/>
</dbReference>
<dbReference type="GO" id="GO:0016209">
    <property type="term" value="F:antioxidant activity"/>
    <property type="evidence" value="ECO:0007669"/>
    <property type="project" value="InterPro"/>
</dbReference>
<dbReference type="RefSeq" id="WP_146833427.1">
    <property type="nucleotide sequence ID" value="NZ_CP042476.1"/>
</dbReference>
<dbReference type="PANTHER" id="PTHR43640">
    <property type="entry name" value="OS07G0260300 PROTEIN"/>
    <property type="match status" value="1"/>
</dbReference>
<dbReference type="Proteomes" id="UP000321954">
    <property type="component" value="Chromosome"/>
</dbReference>
<name>A0A5B8YN98_9FLAO</name>
<dbReference type="InterPro" id="IPR000866">
    <property type="entry name" value="AhpC/TSA"/>
</dbReference>
<gene>
    <name evidence="2" type="ORF">FK178_08315</name>
</gene>